<keyword evidence="1" id="KW-0862">Zinc</keyword>
<feature type="domain" description="CCHC-type" evidence="4">
    <location>
        <begin position="390"/>
        <end position="405"/>
    </location>
</feature>
<feature type="compositionally biased region" description="Polar residues" evidence="2">
    <location>
        <begin position="534"/>
        <end position="544"/>
    </location>
</feature>
<sequence>MSSIGIRRVLDLTRGKLEKAIEATPPFDEDLQGIEEIDTRRLKLTVAINTLRTRINTLQSKHDEWIGVLTTLQGEERKKEEECYEKYLKKEGNFLEKIDEAQELIAYLEARYKEATELYAKYPIKNGESSGRITLDEPNEEPALKINLPPITLPKFDGDPLEFRSYWDQFDNLVNRHRIADVTKFIHLLATLQGRAKAALEGLPVTNASYAEAVDILQRRFGDKNVVRRALYVQIQNLPRCDKGVDSVGRLTQALDKICRQLRALGEDPDHPAIILSIQQKLSPHVLEEVTRSKPASEQWTLGSLQEALERYIRLKEEVANILDVEDTGGHEPSKRPATSPARVQTHFMASCARESRTKRCELCSGSHFADECVRYLRIADRRGRLSEVRRCFRCLREGHPSRRCDYKRPCLFCRGDHHQALCPKREETNLSWNLPSRPKNESNVQSEEVNNYCDLRTNTIRNTFQPEWMGREARSFPRSDRPSRGGGGFARISDWTVTQDARGTEESRSSTEPGSKGLHSRDGRHVTFGGNTGKENVSNENTTPEMTYASLLKAEKRQEEVYLMTANVKLYKPGAEENEGIPVVALFDSGSQRTFISEDIVRRLRLTPCLHQVLSLNTFASRRARAVESEVVELQMALRDGTKKTIQANTVPYLTKELKCKAWRTTGQEGEAASLTEQQVVPDLLIGADYLWEFMDGVGIEKLPDGLFRISTTVGDLVSGRVGPNDAVHSEHSCISAPVEAFCDNFERQPDETQLPRNPEEFWNLESIGIMDSATISDDDKAIQMFEATTTRKGHSGRELEDKEYVRHSGDRNLQAEQEELSVMKIIVTKEGTMHRNNEDIRHNKRKDRSEGIRNAANGKTTTTAVFIALLGLSLVSIAGGRFACDSRGVMVRIPQPHGCPQVGEGIVKRLQVTIATREYQRAKAILCMEKIRRVCTKAILRIVLSVSDDVTVLRAPTTKECWSLWKQHEVNGVKIHPNGENNWRSDEPTSFAFGWFGERCHETRNYEVTVGELLFHDGQTVITPLMSHEKCFLRKETCVTERGTYVWKMPKEEGCFYRSRGTHEAEIIGDHFLINSLQLAFVIKKEQKADYTICNGQWTYRSLDDEIAVSLEKNVTASEIQENRTKRDEEVLLIGDEDSGEPDEENKKLQFVYDKINHELRRKVEQNWMKICRHDDILIRTMRWISERDPKEAARQLIGRDDIEEVTKIESALRIRCSDRSQEDLLLQEQQPESYGDIVFNASKITEERRNEIILRQLGLGQSFGEAPHTWKAEEDTIDMINEIGASLEKAGEGMERGLEGVIAHWKLGLFGAAVIVLTVGGVLLTVYFQVWCRIGTAFRRTSRHQKQQEEVKNVLPVWTAVRAVRITGADDEMIVSMK</sequence>
<feature type="compositionally biased region" description="Basic and acidic residues" evidence="2">
    <location>
        <begin position="470"/>
        <end position="484"/>
    </location>
</feature>
<dbReference type="InterPro" id="IPR005312">
    <property type="entry name" value="DUF1759"/>
</dbReference>
<dbReference type="InterPro" id="IPR001878">
    <property type="entry name" value="Znf_CCHC"/>
</dbReference>
<feature type="transmembrane region" description="Helical" evidence="3">
    <location>
        <begin position="1310"/>
        <end position="1334"/>
    </location>
</feature>
<dbReference type="GO" id="GO:0008270">
    <property type="term" value="F:zinc ion binding"/>
    <property type="evidence" value="ECO:0007669"/>
    <property type="project" value="UniProtKB-KW"/>
</dbReference>
<feature type="region of interest" description="Disordered" evidence="2">
    <location>
        <begin position="465"/>
        <end position="544"/>
    </location>
</feature>
<dbReference type="PROSITE" id="PS50158">
    <property type="entry name" value="ZF_CCHC"/>
    <property type="match status" value="1"/>
</dbReference>
<keyword evidence="3" id="KW-0472">Membrane</keyword>
<dbReference type="Pfam" id="PF03564">
    <property type="entry name" value="DUF1759"/>
    <property type="match status" value="1"/>
</dbReference>
<evidence type="ECO:0000256" key="1">
    <source>
        <dbReference type="PROSITE-ProRule" id="PRU00047"/>
    </source>
</evidence>
<dbReference type="InterPro" id="IPR021109">
    <property type="entry name" value="Peptidase_aspartic_dom_sf"/>
</dbReference>
<evidence type="ECO:0000256" key="2">
    <source>
        <dbReference type="SAM" id="MobiDB-lite"/>
    </source>
</evidence>
<evidence type="ECO:0000256" key="3">
    <source>
        <dbReference type="SAM" id="Phobius"/>
    </source>
</evidence>
<dbReference type="Pfam" id="PF05585">
    <property type="entry name" value="DUF1758"/>
    <property type="match status" value="1"/>
</dbReference>
<dbReference type="PANTHER" id="PTHR47331">
    <property type="entry name" value="PHD-TYPE DOMAIN-CONTAINING PROTEIN"/>
    <property type="match status" value="1"/>
</dbReference>
<protein>
    <submittedName>
        <fullName evidence="6">CCHC-type domain-containing protein</fullName>
    </submittedName>
</protein>
<proteinExistence type="predicted"/>
<reference evidence="6" key="1">
    <citation type="submission" date="2017-02" db="UniProtKB">
        <authorList>
            <consortium name="WormBaseParasite"/>
        </authorList>
    </citation>
    <scope>IDENTIFICATION</scope>
</reference>
<evidence type="ECO:0000259" key="4">
    <source>
        <dbReference type="PROSITE" id="PS50158"/>
    </source>
</evidence>
<dbReference type="InterPro" id="IPR008737">
    <property type="entry name" value="DUF1758"/>
</dbReference>
<evidence type="ECO:0000313" key="6">
    <source>
        <dbReference type="WBParaSite" id="ALUE_0000519501-mRNA-1"/>
    </source>
</evidence>
<accession>A0A0M3HS13</accession>
<keyword evidence="3" id="KW-1133">Transmembrane helix</keyword>
<dbReference type="CDD" id="cd00303">
    <property type="entry name" value="retropepsin_like"/>
    <property type="match status" value="1"/>
</dbReference>
<keyword evidence="1" id="KW-0863">Zinc-finger</keyword>
<keyword evidence="5" id="KW-1185">Reference proteome</keyword>
<dbReference type="Gene3D" id="2.40.70.10">
    <property type="entry name" value="Acid Proteases"/>
    <property type="match status" value="1"/>
</dbReference>
<dbReference type="Proteomes" id="UP000036681">
    <property type="component" value="Unplaced"/>
</dbReference>
<dbReference type="PANTHER" id="PTHR47331:SF1">
    <property type="entry name" value="GAG-LIKE PROTEIN"/>
    <property type="match status" value="1"/>
</dbReference>
<organism evidence="5 6">
    <name type="scientific">Ascaris lumbricoides</name>
    <name type="common">Giant roundworm</name>
    <dbReference type="NCBI Taxonomy" id="6252"/>
    <lineage>
        <taxon>Eukaryota</taxon>
        <taxon>Metazoa</taxon>
        <taxon>Ecdysozoa</taxon>
        <taxon>Nematoda</taxon>
        <taxon>Chromadorea</taxon>
        <taxon>Rhabditida</taxon>
        <taxon>Spirurina</taxon>
        <taxon>Ascaridomorpha</taxon>
        <taxon>Ascaridoidea</taxon>
        <taxon>Ascarididae</taxon>
        <taxon>Ascaris</taxon>
    </lineage>
</organism>
<name>A0A0M3HS13_ASCLU</name>
<dbReference type="WBParaSite" id="ALUE_0000519501-mRNA-1">
    <property type="protein sequence ID" value="ALUE_0000519501-mRNA-1"/>
    <property type="gene ID" value="ALUE_0000519501"/>
</dbReference>
<evidence type="ECO:0000313" key="5">
    <source>
        <dbReference type="Proteomes" id="UP000036681"/>
    </source>
</evidence>
<keyword evidence="1" id="KW-0479">Metal-binding</keyword>
<keyword evidence="3" id="KW-0812">Transmembrane</keyword>
<dbReference type="GO" id="GO:0003676">
    <property type="term" value="F:nucleic acid binding"/>
    <property type="evidence" value="ECO:0007669"/>
    <property type="project" value="InterPro"/>
</dbReference>